<evidence type="ECO:0000256" key="7">
    <source>
        <dbReference type="RuleBase" id="RU361161"/>
    </source>
</evidence>
<evidence type="ECO:0000256" key="4">
    <source>
        <dbReference type="ARBA" id="ARBA00022729"/>
    </source>
</evidence>
<evidence type="ECO:0000313" key="9">
    <source>
        <dbReference type="EMBL" id="ALL53574.1"/>
    </source>
</evidence>
<comment type="catalytic activity">
    <reaction evidence="1">
        <text>Hydrolysis of terminal, non-reducing beta-D-glucosyl residues with release of beta-D-glucose.</text>
        <dbReference type="EC" id="3.2.1.21"/>
    </reaction>
</comment>
<keyword evidence="6 7" id="KW-0326">Glycosidase</keyword>
<sequence>MEQKELEKLLSEMSLEEKIGQMVQIPANILTDGGIITGPTDSVEITNEMASLVGSVLNKTGAKDLHQIQKEFIEKHPHHIPLLFMFDVINGMETVFPIPLAQGCTFSPEMVEKAAKAAAKEAAAAGIHVTFSPMLDLVRDARWGRVMESFGEDPWLNAELGKAMVRGYQGSSNLAGEPLDLRKEGNIACCIKHFAGYGAPEGGRDYDNVEISERTFREDYLFAYKAAIEEGCTMVMTSFNTWNRIPSSGNEWLLRKVLREEMGFEGVIISDYSAIDEMINHGIAENSREAANLAIKAGVDIDMVSNAYIKYLAELVRSNEVDEKLIDEAVMRILKLKNELGLFENPFKDCSEEKEKMLFLCEEHRALARRMAAESFVLLKNEQILPLSKDSGEKLAFIGPYVDNTEIYGSWSFPKMTDRIVTVKQGVEQKKQASAYIEGCFVLDRDQVTRYREREEYTEEELEARYMEAVDAAREADKVILCLGEHRNQSGESGSRAYINIPENQMELLRRVYQVNKNIVTVIFSGRPLELTEILEMSRAVLMVWMPGTEGGNAIADVLFGDMAPCGKLSMSIPRTVGQVPIYYNKFRTGRPNATGTELFYVNCYLDESVKPLFPFGYGLSYTTFSYSPVTLSQQKMKKDDVIKATVTVTNTGDFTGTETVQLYIRDIKGSVVRPLKMLRGFKKVTLKPQESCEVTFEITESMLRFYDINMNYVSEPGAFHVFIGSDSDTENKAEFWLVE</sequence>
<keyword evidence="5 7" id="KW-0378">Hydrolase</keyword>
<dbReference type="PROSITE" id="PS00775">
    <property type="entry name" value="GLYCOSYL_HYDROL_F3"/>
    <property type="match status" value="1"/>
</dbReference>
<evidence type="ECO:0000256" key="3">
    <source>
        <dbReference type="ARBA" id="ARBA00012744"/>
    </source>
</evidence>
<dbReference type="AlphaFoldDB" id="A0A141GNE6"/>
<dbReference type="NCBIfam" id="NF011678">
    <property type="entry name" value="PRK15098.1"/>
    <property type="match status" value="1"/>
</dbReference>
<name>A0A141GNE6_9FIRM</name>
<feature type="domain" description="Fibronectin type III-like" evidence="8">
    <location>
        <begin position="659"/>
        <end position="728"/>
    </location>
</feature>
<proteinExistence type="inferred from homology"/>
<dbReference type="Gene3D" id="3.20.20.300">
    <property type="entry name" value="Glycoside hydrolase, family 3, N-terminal domain"/>
    <property type="match status" value="1"/>
</dbReference>
<dbReference type="InterPro" id="IPR002772">
    <property type="entry name" value="Glyco_hydro_3_C"/>
</dbReference>
<dbReference type="InterPro" id="IPR036962">
    <property type="entry name" value="Glyco_hydro_3_N_sf"/>
</dbReference>
<dbReference type="InterPro" id="IPR036881">
    <property type="entry name" value="Glyco_hydro_3_C_sf"/>
</dbReference>
<dbReference type="PANTHER" id="PTHR30620">
    <property type="entry name" value="PERIPLASMIC BETA-GLUCOSIDASE-RELATED"/>
    <property type="match status" value="1"/>
</dbReference>
<dbReference type="GO" id="GO:0008422">
    <property type="term" value="F:beta-glucosidase activity"/>
    <property type="evidence" value="ECO:0007669"/>
    <property type="project" value="UniProtKB-EC"/>
</dbReference>
<protein>
    <recommendedName>
        <fullName evidence="3">beta-glucosidase</fullName>
        <ecNumber evidence="3">3.2.1.21</ecNumber>
    </recommendedName>
</protein>
<dbReference type="Pfam" id="PF01915">
    <property type="entry name" value="Glyco_hydro_3_C"/>
    <property type="match status" value="1"/>
</dbReference>
<dbReference type="InterPro" id="IPR013783">
    <property type="entry name" value="Ig-like_fold"/>
</dbReference>
<dbReference type="FunFam" id="2.60.40.10:FF:000495">
    <property type="entry name" value="Periplasmic beta-glucosidase"/>
    <property type="match status" value="1"/>
</dbReference>
<evidence type="ECO:0000256" key="2">
    <source>
        <dbReference type="ARBA" id="ARBA00005336"/>
    </source>
</evidence>
<dbReference type="SUPFAM" id="SSF52279">
    <property type="entry name" value="Beta-D-glucan exohydrolase, C-terminal domain"/>
    <property type="match status" value="1"/>
</dbReference>
<dbReference type="Gene3D" id="3.40.50.1700">
    <property type="entry name" value="Glycoside hydrolase family 3 C-terminal domain"/>
    <property type="match status" value="1"/>
</dbReference>
<accession>A0A141GNE6</accession>
<evidence type="ECO:0000256" key="1">
    <source>
        <dbReference type="ARBA" id="ARBA00000448"/>
    </source>
</evidence>
<evidence type="ECO:0000256" key="6">
    <source>
        <dbReference type="ARBA" id="ARBA00023295"/>
    </source>
</evidence>
<dbReference type="PRINTS" id="PR00133">
    <property type="entry name" value="GLHYDRLASE3"/>
</dbReference>
<dbReference type="EC" id="3.2.1.21" evidence="3"/>
<dbReference type="SMART" id="SM01217">
    <property type="entry name" value="Fn3_like"/>
    <property type="match status" value="1"/>
</dbReference>
<dbReference type="InterPro" id="IPR017853">
    <property type="entry name" value="GH"/>
</dbReference>
<dbReference type="Gene3D" id="2.60.40.10">
    <property type="entry name" value="Immunoglobulins"/>
    <property type="match status" value="1"/>
</dbReference>
<dbReference type="PANTHER" id="PTHR30620:SF16">
    <property type="entry name" value="LYSOSOMAL BETA GLUCOSIDASE"/>
    <property type="match status" value="1"/>
</dbReference>
<dbReference type="InterPro" id="IPR019800">
    <property type="entry name" value="Glyco_hydro_3_AS"/>
</dbReference>
<organism evidence="9">
    <name type="scientific">uncultured firmicutes bacterium contig_31</name>
    <dbReference type="NCBI Taxonomy" id="1643554"/>
    <lineage>
        <taxon>Bacteria</taxon>
        <taxon>Bacillati</taxon>
        <taxon>Bacillota</taxon>
        <taxon>environmental samples</taxon>
    </lineage>
</organism>
<keyword evidence="4" id="KW-0732">Signal</keyword>
<evidence type="ECO:0000256" key="5">
    <source>
        <dbReference type="ARBA" id="ARBA00022801"/>
    </source>
</evidence>
<dbReference type="InterPro" id="IPR026891">
    <property type="entry name" value="Fn3-like"/>
</dbReference>
<dbReference type="GO" id="GO:0009251">
    <property type="term" value="P:glucan catabolic process"/>
    <property type="evidence" value="ECO:0007669"/>
    <property type="project" value="TreeGrafter"/>
</dbReference>
<dbReference type="SUPFAM" id="SSF51445">
    <property type="entry name" value="(Trans)glycosidases"/>
    <property type="match status" value="1"/>
</dbReference>
<dbReference type="Pfam" id="PF14310">
    <property type="entry name" value="Fn3-like"/>
    <property type="match status" value="1"/>
</dbReference>
<dbReference type="InterPro" id="IPR051915">
    <property type="entry name" value="Cellulose_Degrad_GH3"/>
</dbReference>
<reference evidence="9" key="1">
    <citation type="submission" date="2015-02" db="EMBL/GenBank/DDBJ databases">
        <authorList>
            <person name="Chooi Y.-H."/>
        </authorList>
    </citation>
    <scope>NUCLEOTIDE SEQUENCE</scope>
</reference>
<dbReference type="Pfam" id="PF00933">
    <property type="entry name" value="Glyco_hydro_3"/>
    <property type="match status" value="1"/>
</dbReference>
<evidence type="ECO:0000259" key="8">
    <source>
        <dbReference type="SMART" id="SM01217"/>
    </source>
</evidence>
<comment type="similarity">
    <text evidence="2 7">Belongs to the glycosyl hydrolase 3 family.</text>
</comment>
<dbReference type="EMBL" id="KP867044">
    <property type="protein sequence ID" value="ALL53574.1"/>
    <property type="molecule type" value="Genomic_DNA"/>
</dbReference>
<dbReference type="InterPro" id="IPR001764">
    <property type="entry name" value="Glyco_hydro_3_N"/>
</dbReference>